<accession>A0A2G8SA93</accession>
<dbReference type="Pfam" id="PF00069">
    <property type="entry name" value="Pkinase"/>
    <property type="match status" value="1"/>
</dbReference>
<evidence type="ECO:0000313" key="10">
    <source>
        <dbReference type="EMBL" id="PIL30690.1"/>
    </source>
</evidence>
<keyword evidence="3" id="KW-0808">Transferase</keyword>
<keyword evidence="5" id="KW-0418">Kinase</keyword>
<dbReference type="GO" id="GO:0004674">
    <property type="term" value="F:protein serine/threonine kinase activity"/>
    <property type="evidence" value="ECO:0007669"/>
    <property type="project" value="UniProtKB-KW"/>
</dbReference>
<dbReference type="InterPro" id="IPR000719">
    <property type="entry name" value="Prot_kinase_dom"/>
</dbReference>
<evidence type="ECO:0000256" key="7">
    <source>
        <dbReference type="PROSITE-ProRule" id="PRU10141"/>
    </source>
</evidence>
<organism evidence="10 11">
    <name type="scientific">Ganoderma sinense ZZ0214-1</name>
    <dbReference type="NCBI Taxonomy" id="1077348"/>
    <lineage>
        <taxon>Eukaryota</taxon>
        <taxon>Fungi</taxon>
        <taxon>Dikarya</taxon>
        <taxon>Basidiomycota</taxon>
        <taxon>Agaricomycotina</taxon>
        <taxon>Agaricomycetes</taxon>
        <taxon>Polyporales</taxon>
        <taxon>Polyporaceae</taxon>
        <taxon>Ganoderma</taxon>
    </lineage>
</organism>
<dbReference type="GO" id="GO:0005737">
    <property type="term" value="C:cytoplasm"/>
    <property type="evidence" value="ECO:0007669"/>
    <property type="project" value="TreeGrafter"/>
</dbReference>
<proteinExistence type="inferred from homology"/>
<name>A0A2G8SA93_9APHY</name>
<feature type="region of interest" description="Disordered" evidence="8">
    <location>
        <begin position="1"/>
        <end position="252"/>
    </location>
</feature>
<feature type="compositionally biased region" description="Polar residues" evidence="8">
    <location>
        <begin position="127"/>
        <end position="141"/>
    </location>
</feature>
<dbReference type="InterPro" id="IPR017441">
    <property type="entry name" value="Protein_kinase_ATP_BS"/>
</dbReference>
<evidence type="ECO:0000256" key="5">
    <source>
        <dbReference type="ARBA" id="ARBA00022777"/>
    </source>
</evidence>
<gene>
    <name evidence="10" type="ORF">GSI_07394</name>
</gene>
<feature type="compositionally biased region" description="Low complexity" evidence="8">
    <location>
        <begin position="333"/>
        <end position="344"/>
    </location>
</feature>
<keyword evidence="4 7" id="KW-0547">Nucleotide-binding</keyword>
<sequence length="723" mass="78419">MHESWAYRLSPCPSESSSTRSSHLSVYTAASSVSSPPPSPTTGSKTKAFFGSPFADHAATPLPPPNPQPRPISRTSSSSDAPSDVSGPLSDASTKDTPRIPHTTPSRTLNADFFGVALLPTPPPSIRSLSHSSAGSRDTSTSPPPHRNALPPLSRFFPSRARYGSESDHPPPPSHGTNVRRERVHLDTGVPSGGTEAYHAGERTESPVDDQLVQAPPALLPHPPSMRLTPTATARPPTPPPSEPEQAKLQPGVTLSSSSLELELVKPLGTGSFSSVWLARDTNGQLNALELVRKSSLARSKSLRGRRSRTIDGTRPTRKHDWAKARAASDGDALPAPKSPLLSPQDQIPREKKIVGRHKGNGGRLVAVKMTERELCDSSSRSCVSFVREVEVLRHISHPSIVSYLHSFSTPTHHCLVLEHVGGGELLDLVDNPDSHARLDEPLVRRIWGELCRAVAWMHSVGLVHRDIKLENILLTVNPFARPLPSHSLIKLTDFGLSRFIDPAQPHLTTLCGSDSYAAPELVMGKVYDGRQTDAWACGVVLYTLATRRLPFDTASPLPGASRLETDREDHRRKRAERKALLNRIAVGTYSWPDVTATDAIDGPPRVEGVALARSEGLRRMVGRLLVRDPRKRARVADLWVDEWMRGEGAPPPPVLQADEVFNPALGGAVLEEVAPMPIVVNDEDGAEVEPDLDLDADPDEDEEGVLVDEEDIGPGHVVHQEH</sequence>
<dbReference type="InterPro" id="IPR008271">
    <property type="entry name" value="Ser/Thr_kinase_AS"/>
</dbReference>
<comment type="caution">
    <text evidence="10">The sequence shown here is derived from an EMBL/GenBank/DDBJ whole genome shotgun (WGS) entry which is preliminary data.</text>
</comment>
<comment type="similarity">
    <text evidence="1">Belongs to the protein kinase superfamily. CAMK Ser/Thr protein kinase family. NIM1 subfamily.</text>
</comment>
<evidence type="ECO:0000256" key="8">
    <source>
        <dbReference type="SAM" id="MobiDB-lite"/>
    </source>
</evidence>
<evidence type="ECO:0000256" key="1">
    <source>
        <dbReference type="ARBA" id="ARBA00010791"/>
    </source>
</evidence>
<dbReference type="OrthoDB" id="289250at2759"/>
<dbReference type="PANTHER" id="PTHR24346:SF82">
    <property type="entry name" value="KP78A-RELATED"/>
    <property type="match status" value="1"/>
</dbReference>
<evidence type="ECO:0000313" key="11">
    <source>
        <dbReference type="Proteomes" id="UP000230002"/>
    </source>
</evidence>
<dbReference type="GO" id="GO:0005524">
    <property type="term" value="F:ATP binding"/>
    <property type="evidence" value="ECO:0007669"/>
    <property type="project" value="UniProtKB-UniRule"/>
</dbReference>
<dbReference type="SMART" id="SM00220">
    <property type="entry name" value="S_TKc"/>
    <property type="match status" value="1"/>
</dbReference>
<dbReference type="STRING" id="1077348.A0A2G8SA93"/>
<dbReference type="PROSITE" id="PS00108">
    <property type="entry name" value="PROTEIN_KINASE_ST"/>
    <property type="match status" value="1"/>
</dbReference>
<keyword evidence="11" id="KW-1185">Reference proteome</keyword>
<keyword evidence="6 7" id="KW-0067">ATP-binding</keyword>
<dbReference type="Gene3D" id="1.10.510.10">
    <property type="entry name" value="Transferase(Phosphotransferase) domain 1"/>
    <property type="match status" value="1"/>
</dbReference>
<feature type="compositionally biased region" description="Pro residues" evidence="8">
    <location>
        <begin position="61"/>
        <end position="70"/>
    </location>
</feature>
<dbReference type="AlphaFoldDB" id="A0A2G8SA93"/>
<dbReference type="GO" id="GO:0035556">
    <property type="term" value="P:intracellular signal transduction"/>
    <property type="evidence" value="ECO:0007669"/>
    <property type="project" value="TreeGrafter"/>
</dbReference>
<reference evidence="10 11" key="1">
    <citation type="journal article" date="2015" name="Sci. Rep.">
        <title>Chromosome-level genome map provides insights into diverse defense mechanisms in the medicinal fungus Ganoderma sinense.</title>
        <authorList>
            <person name="Zhu Y."/>
            <person name="Xu J."/>
            <person name="Sun C."/>
            <person name="Zhou S."/>
            <person name="Xu H."/>
            <person name="Nelson D.R."/>
            <person name="Qian J."/>
            <person name="Song J."/>
            <person name="Luo H."/>
            <person name="Xiang L."/>
            <person name="Li Y."/>
            <person name="Xu Z."/>
            <person name="Ji A."/>
            <person name="Wang L."/>
            <person name="Lu S."/>
            <person name="Hayward A."/>
            <person name="Sun W."/>
            <person name="Li X."/>
            <person name="Schwartz D.C."/>
            <person name="Wang Y."/>
            <person name="Chen S."/>
        </authorList>
    </citation>
    <scope>NUCLEOTIDE SEQUENCE [LARGE SCALE GENOMIC DNA]</scope>
    <source>
        <strain evidence="10 11">ZZ0214-1</strain>
    </source>
</reference>
<dbReference type="PROSITE" id="PS50011">
    <property type="entry name" value="PROTEIN_KINASE_DOM"/>
    <property type="match status" value="1"/>
</dbReference>
<keyword evidence="2" id="KW-0723">Serine/threonine-protein kinase</keyword>
<feature type="compositionally biased region" description="Low complexity" evidence="8">
    <location>
        <begin position="71"/>
        <end position="88"/>
    </location>
</feature>
<feature type="domain" description="Protein kinase" evidence="9">
    <location>
        <begin position="262"/>
        <end position="645"/>
    </location>
</feature>
<feature type="binding site" evidence="7">
    <location>
        <position position="294"/>
    </location>
    <ligand>
        <name>ATP</name>
        <dbReference type="ChEBI" id="CHEBI:30616"/>
    </ligand>
</feature>
<feature type="compositionally biased region" description="Basic and acidic residues" evidence="8">
    <location>
        <begin position="319"/>
        <end position="329"/>
    </location>
</feature>
<evidence type="ECO:0000256" key="4">
    <source>
        <dbReference type="ARBA" id="ARBA00022741"/>
    </source>
</evidence>
<feature type="region of interest" description="Disordered" evidence="8">
    <location>
        <begin position="685"/>
        <end position="723"/>
    </location>
</feature>
<protein>
    <submittedName>
        <fullName evidence="10">Transporter</fullName>
    </submittedName>
</protein>
<dbReference type="SUPFAM" id="SSF56112">
    <property type="entry name" value="Protein kinase-like (PK-like)"/>
    <property type="match status" value="1"/>
</dbReference>
<evidence type="ECO:0000256" key="2">
    <source>
        <dbReference type="ARBA" id="ARBA00022527"/>
    </source>
</evidence>
<evidence type="ECO:0000256" key="6">
    <source>
        <dbReference type="ARBA" id="ARBA00022840"/>
    </source>
</evidence>
<dbReference type="PROSITE" id="PS00107">
    <property type="entry name" value="PROTEIN_KINASE_ATP"/>
    <property type="match status" value="1"/>
</dbReference>
<dbReference type="Proteomes" id="UP000230002">
    <property type="component" value="Unassembled WGS sequence"/>
</dbReference>
<feature type="compositionally biased region" description="Low complexity" evidence="8">
    <location>
        <begin position="8"/>
        <end position="34"/>
    </location>
</feature>
<dbReference type="InterPro" id="IPR011009">
    <property type="entry name" value="Kinase-like_dom_sf"/>
</dbReference>
<feature type="region of interest" description="Disordered" evidence="8">
    <location>
        <begin position="298"/>
        <end position="348"/>
    </location>
</feature>
<feature type="compositionally biased region" description="Acidic residues" evidence="8">
    <location>
        <begin position="685"/>
        <end position="713"/>
    </location>
</feature>
<dbReference type="EMBL" id="AYKW01000014">
    <property type="protein sequence ID" value="PIL30690.1"/>
    <property type="molecule type" value="Genomic_DNA"/>
</dbReference>
<evidence type="ECO:0000259" key="9">
    <source>
        <dbReference type="PROSITE" id="PS50011"/>
    </source>
</evidence>
<evidence type="ECO:0000256" key="3">
    <source>
        <dbReference type="ARBA" id="ARBA00022679"/>
    </source>
</evidence>
<dbReference type="PANTHER" id="PTHR24346">
    <property type="entry name" value="MAP/MICROTUBULE AFFINITY-REGULATING KINASE"/>
    <property type="match status" value="1"/>
</dbReference>